<evidence type="ECO:0000313" key="2">
    <source>
        <dbReference type="EMBL" id="VDO63077.1"/>
    </source>
</evidence>
<keyword evidence="3" id="KW-1185">Reference proteome</keyword>
<dbReference type="WBParaSite" id="HPBE_0000499901-mRNA-1">
    <property type="protein sequence ID" value="HPBE_0000499901-mRNA-1"/>
    <property type="gene ID" value="HPBE_0000499901"/>
</dbReference>
<evidence type="ECO:0000256" key="1">
    <source>
        <dbReference type="SAM" id="MobiDB-lite"/>
    </source>
</evidence>
<dbReference type="Proteomes" id="UP000050761">
    <property type="component" value="Unassembled WGS sequence"/>
</dbReference>
<evidence type="ECO:0000313" key="4">
    <source>
        <dbReference type="WBParaSite" id="HPBE_0000499901-mRNA-1"/>
    </source>
</evidence>
<gene>
    <name evidence="2" type="ORF">HPBE_LOCUS5000</name>
</gene>
<sequence length="110" mass="11803">MRAAIILPSTSVGRELAAAEQPVGQPPFVRLLSPSRVLQSLLPLLLPPFVVRGVVSHPSVRSALNLCRSDRLVSSTHSAKECSSSGRYSSSLSPTEPKKEVPLRLIHLLG</sequence>
<protein>
    <submittedName>
        <fullName evidence="4">Transmembrane protein</fullName>
    </submittedName>
</protein>
<reference evidence="2 3" key="1">
    <citation type="submission" date="2018-11" db="EMBL/GenBank/DDBJ databases">
        <authorList>
            <consortium name="Pathogen Informatics"/>
        </authorList>
    </citation>
    <scope>NUCLEOTIDE SEQUENCE [LARGE SCALE GENOMIC DNA]</scope>
</reference>
<accession>A0A183FEY7</accession>
<feature type="compositionally biased region" description="Low complexity" evidence="1">
    <location>
        <begin position="83"/>
        <end position="93"/>
    </location>
</feature>
<dbReference type="AlphaFoldDB" id="A0A183FEY7"/>
<feature type="region of interest" description="Disordered" evidence="1">
    <location>
        <begin position="75"/>
        <end position="101"/>
    </location>
</feature>
<dbReference type="EMBL" id="UZAH01025395">
    <property type="protein sequence ID" value="VDO63077.1"/>
    <property type="molecule type" value="Genomic_DNA"/>
</dbReference>
<evidence type="ECO:0000313" key="3">
    <source>
        <dbReference type="Proteomes" id="UP000050761"/>
    </source>
</evidence>
<organism evidence="3 4">
    <name type="scientific">Heligmosomoides polygyrus</name>
    <name type="common">Parasitic roundworm</name>
    <dbReference type="NCBI Taxonomy" id="6339"/>
    <lineage>
        <taxon>Eukaryota</taxon>
        <taxon>Metazoa</taxon>
        <taxon>Ecdysozoa</taxon>
        <taxon>Nematoda</taxon>
        <taxon>Chromadorea</taxon>
        <taxon>Rhabditida</taxon>
        <taxon>Rhabditina</taxon>
        <taxon>Rhabditomorpha</taxon>
        <taxon>Strongyloidea</taxon>
        <taxon>Heligmosomidae</taxon>
        <taxon>Heligmosomoides</taxon>
    </lineage>
</organism>
<proteinExistence type="predicted"/>
<reference evidence="4" key="2">
    <citation type="submission" date="2019-09" db="UniProtKB">
        <authorList>
            <consortium name="WormBaseParasite"/>
        </authorList>
    </citation>
    <scope>IDENTIFICATION</scope>
</reference>
<name>A0A183FEY7_HELPZ</name>
<accession>A0A3P7XT02</accession>